<name>A0A1J7JXY7_9PEZI</name>
<dbReference type="PANTHER" id="PTHR11145:SF8">
    <property type="entry name" value="RE57120P"/>
    <property type="match status" value="1"/>
</dbReference>
<dbReference type="SMART" id="SM00225">
    <property type="entry name" value="BTB"/>
    <property type="match status" value="1"/>
</dbReference>
<evidence type="ECO:0000259" key="1">
    <source>
        <dbReference type="PROSITE" id="PS50097"/>
    </source>
</evidence>
<evidence type="ECO:0000313" key="2">
    <source>
        <dbReference type="EMBL" id="OIW32682.1"/>
    </source>
</evidence>
<dbReference type="PANTHER" id="PTHR11145">
    <property type="entry name" value="BTB/POZ DOMAIN-CONTAINING ADAPTER FOR CUL3-MEDIATED RHOA DEGRADATION PROTEIN FAMILY MEMBER"/>
    <property type="match status" value="1"/>
</dbReference>
<keyword evidence="3" id="KW-1185">Reference proteome</keyword>
<dbReference type="Proteomes" id="UP000182658">
    <property type="component" value="Unassembled WGS sequence"/>
</dbReference>
<dbReference type="PROSITE" id="PS50097">
    <property type="entry name" value="BTB"/>
    <property type="match status" value="1"/>
</dbReference>
<reference evidence="2 3" key="1">
    <citation type="submission" date="2016-10" db="EMBL/GenBank/DDBJ databases">
        <title>Draft genome sequence of Coniochaeta ligniaria NRRL30616, a lignocellulolytic fungus for bioabatement of inhibitors in plant biomass hydrolysates.</title>
        <authorList>
            <consortium name="DOE Joint Genome Institute"/>
            <person name="Jimenez D.J."/>
            <person name="Hector R.E."/>
            <person name="Riley R."/>
            <person name="Sun H."/>
            <person name="Grigoriev I.V."/>
            <person name="Van Elsas J.D."/>
            <person name="Nichols N.N."/>
        </authorList>
    </citation>
    <scope>NUCLEOTIDE SEQUENCE [LARGE SCALE GENOMIC DNA]</scope>
    <source>
        <strain evidence="2 3">NRRL 30616</strain>
    </source>
</reference>
<dbReference type="InterPro" id="IPR000210">
    <property type="entry name" value="BTB/POZ_dom"/>
</dbReference>
<dbReference type="InParanoid" id="A0A1J7JXY7"/>
<feature type="domain" description="BTB" evidence="1">
    <location>
        <begin position="16"/>
        <end position="84"/>
    </location>
</feature>
<sequence>MEHLSNASMLEASSMEPVALNIGGKMVYTTVGSLVDRSGYFTSLFSGRWSIKNQEDGSIFIDADPKVFAHILSYLRHGIFPLCYDPETGHDHKLYAEILAEAKYYQVPKLEVWLTNRCYSKAVNLMITTSRAVPWEEKIACLETFTDDETVSFEQAGVLTEPKFQCKNFLWTKHTSICNNCGGSSQDDIPTECLIGEVQMTLWRKIVRKTGVQEGWCSDSGKEFEEYWKGLVRSGA</sequence>
<dbReference type="Gene3D" id="3.30.710.10">
    <property type="entry name" value="Potassium Channel Kv1.1, Chain A"/>
    <property type="match status" value="1"/>
</dbReference>
<dbReference type="InterPro" id="IPR045068">
    <property type="entry name" value="BACURD1-3"/>
</dbReference>
<gene>
    <name evidence="2" type="ORF">CONLIGDRAFT_679067</name>
</gene>
<dbReference type="CDD" id="cd18316">
    <property type="entry name" value="BTB_POZ_KCTD-like"/>
    <property type="match status" value="1"/>
</dbReference>
<dbReference type="AlphaFoldDB" id="A0A1J7JXY7"/>
<dbReference type="STRING" id="1408157.A0A1J7JXY7"/>
<evidence type="ECO:0000313" key="3">
    <source>
        <dbReference type="Proteomes" id="UP000182658"/>
    </source>
</evidence>
<dbReference type="OrthoDB" id="2414723at2759"/>
<organism evidence="2 3">
    <name type="scientific">Coniochaeta ligniaria NRRL 30616</name>
    <dbReference type="NCBI Taxonomy" id="1408157"/>
    <lineage>
        <taxon>Eukaryota</taxon>
        <taxon>Fungi</taxon>
        <taxon>Dikarya</taxon>
        <taxon>Ascomycota</taxon>
        <taxon>Pezizomycotina</taxon>
        <taxon>Sordariomycetes</taxon>
        <taxon>Sordariomycetidae</taxon>
        <taxon>Coniochaetales</taxon>
        <taxon>Coniochaetaceae</taxon>
        <taxon>Coniochaeta</taxon>
    </lineage>
</organism>
<dbReference type="EMBL" id="KV875095">
    <property type="protein sequence ID" value="OIW32682.1"/>
    <property type="molecule type" value="Genomic_DNA"/>
</dbReference>
<dbReference type="SUPFAM" id="SSF54695">
    <property type="entry name" value="POZ domain"/>
    <property type="match status" value="1"/>
</dbReference>
<dbReference type="Pfam" id="PF02214">
    <property type="entry name" value="BTB_2"/>
    <property type="match status" value="1"/>
</dbReference>
<dbReference type="GO" id="GO:0051260">
    <property type="term" value="P:protein homooligomerization"/>
    <property type="evidence" value="ECO:0007669"/>
    <property type="project" value="InterPro"/>
</dbReference>
<protein>
    <recommendedName>
        <fullName evidence="1">BTB domain-containing protein</fullName>
    </recommendedName>
</protein>
<proteinExistence type="predicted"/>
<dbReference type="InterPro" id="IPR003131">
    <property type="entry name" value="T1-type_BTB"/>
</dbReference>
<dbReference type="InterPro" id="IPR011333">
    <property type="entry name" value="SKP1/BTB/POZ_sf"/>
</dbReference>
<accession>A0A1J7JXY7</accession>